<dbReference type="GO" id="GO:0008139">
    <property type="term" value="F:nuclear localization sequence binding"/>
    <property type="evidence" value="ECO:0007669"/>
    <property type="project" value="InterPro"/>
</dbReference>
<keyword evidence="2" id="KW-0813">Transport</keyword>
<evidence type="ECO:0000256" key="3">
    <source>
        <dbReference type="ARBA" id="ARBA00022816"/>
    </source>
</evidence>
<feature type="compositionally biased region" description="Polar residues" evidence="8">
    <location>
        <begin position="332"/>
        <end position="346"/>
    </location>
</feature>
<evidence type="ECO:0000256" key="8">
    <source>
        <dbReference type="SAM" id="MobiDB-lite"/>
    </source>
</evidence>
<protein>
    <submittedName>
        <fullName evidence="9">SFRICE_008997</fullName>
    </submittedName>
</protein>
<dbReference type="GO" id="GO:0015031">
    <property type="term" value="P:protein transport"/>
    <property type="evidence" value="ECO:0007669"/>
    <property type="project" value="UniProtKB-KW"/>
</dbReference>
<name>A0A2H1VPR3_SPOFR</name>
<proteinExistence type="predicted"/>
<sequence>MSFSFGTPSSAPATTGLTGGFNFGANKPATPGFGLTATSQSSGLFGNTSSTETPAFGSAAPAFGATSTTPAFGATTTPAFGATTTPAFGSTAPPAFGSTTTPAFGAAAPAFGSTTPAFGATSAAPAFGTTTPAFGATSAAPAFGATTTPAFGASAAPTFGTTTPAFGSTGLGTGGLNFGAGSNTATTSSGLSFGTPATSASTGLGGLGSFGFGSTTSTQSVGFGFGSTSTATTTTSLLGITMNPNPSSPLHGPFIPVTQTFQMLPPTTFTKPRFELSPIQCEPGCSYKLLSAKRDCYPTITPSPGSKLGTTSVTGTQPSISATPSFGLGGVATSSSGIGAANTTTDSKSEPPKQNKLPNEISTTVESFKEFVKKQKSLSSEVMRVSVKPLHKVSREAESLVRSALSLSGEVSRARAQSRRLRSAAAAALAAAETAARDYTVPGSELEGTAPPAYVKDLIAELEHQLITFRRQMDVADKQMQSSPKLLTEQELTMGIRRMHESLVALAGRLQAVHTQVEAQKEQYLNLRKYILKDPTNVFDEPSPSTSLDQILRDAETNRKKMKSGALPDVTQGSAVLSDPRVALGNLQHLAGPTPFSYVGSAMSPFPSVDASGPSWQPQSQPTLNTSLNTSFGVPQADTSTGFQLQKPPGKRGKQ</sequence>
<evidence type="ECO:0000256" key="5">
    <source>
        <dbReference type="ARBA" id="ARBA00023010"/>
    </source>
</evidence>
<dbReference type="InterPro" id="IPR024882">
    <property type="entry name" value="NUP58/p45/49"/>
</dbReference>
<dbReference type="Pfam" id="PF15967">
    <property type="entry name" value="Nucleoporin_FG2"/>
    <property type="match status" value="1"/>
</dbReference>
<reference evidence="9" key="1">
    <citation type="submission" date="2016-07" db="EMBL/GenBank/DDBJ databases">
        <authorList>
            <person name="Bretaudeau A."/>
        </authorList>
    </citation>
    <scope>NUCLEOTIDE SEQUENCE</scope>
    <source>
        <strain evidence="9">Rice</strain>
        <tissue evidence="9">Whole body</tissue>
    </source>
</reference>
<feature type="compositionally biased region" description="Polar residues" evidence="8">
    <location>
        <begin position="614"/>
        <end position="644"/>
    </location>
</feature>
<feature type="region of interest" description="Disordered" evidence="8">
    <location>
        <begin position="607"/>
        <end position="655"/>
    </location>
</feature>
<evidence type="ECO:0000256" key="1">
    <source>
        <dbReference type="ARBA" id="ARBA00004567"/>
    </source>
</evidence>
<evidence type="ECO:0000256" key="6">
    <source>
        <dbReference type="ARBA" id="ARBA00023132"/>
    </source>
</evidence>
<dbReference type="PANTHER" id="PTHR13437">
    <property type="entry name" value="NUCLEOPORIN P58/P45 NUCLEOPORIN-LIKE PROTEIN 1"/>
    <property type="match status" value="1"/>
</dbReference>
<dbReference type="AlphaFoldDB" id="A0A2H1VPR3"/>
<evidence type="ECO:0000256" key="2">
    <source>
        <dbReference type="ARBA" id="ARBA00022448"/>
    </source>
</evidence>
<dbReference type="GO" id="GO:0051028">
    <property type="term" value="P:mRNA transport"/>
    <property type="evidence" value="ECO:0007669"/>
    <property type="project" value="UniProtKB-KW"/>
</dbReference>
<keyword evidence="7" id="KW-0539">Nucleus</keyword>
<evidence type="ECO:0000256" key="4">
    <source>
        <dbReference type="ARBA" id="ARBA00022927"/>
    </source>
</evidence>
<gene>
    <name evidence="9" type="ORF">SFRICE_008997</name>
</gene>
<keyword evidence="6" id="KW-0906">Nuclear pore complex</keyword>
<keyword evidence="4" id="KW-0653">Protein transport</keyword>
<evidence type="ECO:0000256" key="7">
    <source>
        <dbReference type="ARBA" id="ARBA00023242"/>
    </source>
</evidence>
<keyword evidence="5" id="KW-0811">Translocation</keyword>
<dbReference type="GO" id="GO:0005643">
    <property type="term" value="C:nuclear pore"/>
    <property type="evidence" value="ECO:0007669"/>
    <property type="project" value="UniProtKB-SubCell"/>
</dbReference>
<dbReference type="GO" id="GO:0017056">
    <property type="term" value="F:structural constituent of nuclear pore"/>
    <property type="evidence" value="ECO:0007669"/>
    <property type="project" value="InterPro"/>
</dbReference>
<organism evidence="9">
    <name type="scientific">Spodoptera frugiperda</name>
    <name type="common">Fall armyworm</name>
    <dbReference type="NCBI Taxonomy" id="7108"/>
    <lineage>
        <taxon>Eukaryota</taxon>
        <taxon>Metazoa</taxon>
        <taxon>Ecdysozoa</taxon>
        <taxon>Arthropoda</taxon>
        <taxon>Hexapoda</taxon>
        <taxon>Insecta</taxon>
        <taxon>Pterygota</taxon>
        <taxon>Neoptera</taxon>
        <taxon>Endopterygota</taxon>
        <taxon>Lepidoptera</taxon>
        <taxon>Glossata</taxon>
        <taxon>Ditrysia</taxon>
        <taxon>Noctuoidea</taxon>
        <taxon>Noctuidae</taxon>
        <taxon>Amphipyrinae</taxon>
        <taxon>Spodoptera</taxon>
    </lineage>
</organism>
<dbReference type="PANTHER" id="PTHR13437:SF2">
    <property type="entry name" value="NUCLEOPORIN P58_P45"/>
    <property type="match status" value="1"/>
</dbReference>
<comment type="subcellular location">
    <subcellularLocation>
        <location evidence="1">Nucleus</location>
        <location evidence="1">Nuclear pore complex</location>
    </subcellularLocation>
</comment>
<accession>A0A2H1VPR3</accession>
<feature type="compositionally biased region" description="Polar residues" evidence="8">
    <location>
        <begin position="301"/>
        <end position="324"/>
    </location>
</feature>
<dbReference type="Gene3D" id="6.10.140.1350">
    <property type="match status" value="1"/>
</dbReference>
<evidence type="ECO:0000313" key="9">
    <source>
        <dbReference type="EMBL" id="SOQ42224.1"/>
    </source>
</evidence>
<dbReference type="EMBL" id="ODYU01003440">
    <property type="protein sequence ID" value="SOQ42224.1"/>
    <property type="molecule type" value="Genomic_DNA"/>
</dbReference>
<keyword evidence="3" id="KW-0509">mRNA transport</keyword>
<feature type="region of interest" description="Disordered" evidence="8">
    <location>
        <begin position="301"/>
        <end position="358"/>
    </location>
</feature>